<feature type="transmembrane region" description="Helical" evidence="1">
    <location>
        <begin position="37"/>
        <end position="56"/>
    </location>
</feature>
<evidence type="ECO:0000256" key="1">
    <source>
        <dbReference type="SAM" id="Phobius"/>
    </source>
</evidence>
<comment type="caution">
    <text evidence="2">The sequence shown here is derived from an EMBL/GenBank/DDBJ whole genome shotgun (WGS) entry which is preliminary data.</text>
</comment>
<evidence type="ECO:0000313" key="3">
    <source>
        <dbReference type="Proteomes" id="UP000229433"/>
    </source>
</evidence>
<protein>
    <submittedName>
        <fullName evidence="2">Uncharacterized protein</fullName>
    </submittedName>
</protein>
<evidence type="ECO:0000313" key="2">
    <source>
        <dbReference type="EMBL" id="PHQ28252.1"/>
    </source>
</evidence>
<feature type="transmembrane region" description="Helical" evidence="1">
    <location>
        <begin position="12"/>
        <end position="31"/>
    </location>
</feature>
<keyword evidence="1" id="KW-1133">Transmembrane helix</keyword>
<organism evidence="2 3">
    <name type="scientific">Leeuwenhoekiella nanhaiensis</name>
    <dbReference type="NCBI Taxonomy" id="1655491"/>
    <lineage>
        <taxon>Bacteria</taxon>
        <taxon>Pseudomonadati</taxon>
        <taxon>Bacteroidota</taxon>
        <taxon>Flavobacteriia</taxon>
        <taxon>Flavobacteriales</taxon>
        <taxon>Flavobacteriaceae</taxon>
        <taxon>Leeuwenhoekiella</taxon>
    </lineage>
</organism>
<keyword evidence="1" id="KW-0812">Transmembrane</keyword>
<dbReference type="AlphaFoldDB" id="A0A2G1VNB3"/>
<keyword evidence="1" id="KW-0472">Membrane</keyword>
<sequence>MITLRHRKRKRFLNLTLGILWLLIFGFRIISKPKPDAFDFWIIAFALFFILYFVYLTKRPVLTLSETQIIRHHFLKDKILPVSDLSEFVVNAKGDYVLKSNSGKSICFKPVYLDQKSLGVFKKFLAVLISEKKDRRD</sequence>
<keyword evidence="3" id="KW-1185">Reference proteome</keyword>
<accession>A0A2G1VNB3</accession>
<dbReference type="EMBL" id="NQXA01000017">
    <property type="protein sequence ID" value="PHQ28252.1"/>
    <property type="molecule type" value="Genomic_DNA"/>
</dbReference>
<proteinExistence type="predicted"/>
<gene>
    <name evidence="2" type="ORF">CJ305_15980</name>
</gene>
<name>A0A2G1VNB3_9FLAO</name>
<reference evidence="2 3" key="1">
    <citation type="submission" date="2017-08" db="EMBL/GenBank/DDBJ databases">
        <title>The whole genome shortgun sequences of strain Leeuwenhoekiella nanhaiensis G18 from the South China Sea.</title>
        <authorList>
            <person name="Liu Q."/>
        </authorList>
    </citation>
    <scope>NUCLEOTIDE SEQUENCE [LARGE SCALE GENOMIC DNA]</scope>
    <source>
        <strain evidence="2 3">G18</strain>
    </source>
</reference>
<dbReference type="Proteomes" id="UP000229433">
    <property type="component" value="Unassembled WGS sequence"/>
</dbReference>